<gene>
    <name evidence="1" type="ORF">RHMOL_Rhmol09G0077300</name>
</gene>
<name>A0ACC0MC37_RHOML</name>
<sequence length="109" mass="11994">MVLTPHPTIYYFTRAHTSPRPHPASTTASCGPASPLHHCLLLSPNPFLQPPLAKTLIYQGRTILAHSRSDYFDADDQRPPSSPMPTISVRYHSSSSNSLDGKEGKTVIR</sequence>
<accession>A0ACC0MC37</accession>
<organism evidence="1 2">
    <name type="scientific">Rhododendron molle</name>
    <name type="common">Chinese azalea</name>
    <name type="synonym">Azalea mollis</name>
    <dbReference type="NCBI Taxonomy" id="49168"/>
    <lineage>
        <taxon>Eukaryota</taxon>
        <taxon>Viridiplantae</taxon>
        <taxon>Streptophyta</taxon>
        <taxon>Embryophyta</taxon>
        <taxon>Tracheophyta</taxon>
        <taxon>Spermatophyta</taxon>
        <taxon>Magnoliopsida</taxon>
        <taxon>eudicotyledons</taxon>
        <taxon>Gunneridae</taxon>
        <taxon>Pentapetalae</taxon>
        <taxon>asterids</taxon>
        <taxon>Ericales</taxon>
        <taxon>Ericaceae</taxon>
        <taxon>Ericoideae</taxon>
        <taxon>Rhodoreae</taxon>
        <taxon>Rhododendron</taxon>
    </lineage>
</organism>
<evidence type="ECO:0000313" key="2">
    <source>
        <dbReference type="Proteomes" id="UP001062846"/>
    </source>
</evidence>
<proteinExistence type="predicted"/>
<dbReference type="Proteomes" id="UP001062846">
    <property type="component" value="Chromosome 9"/>
</dbReference>
<comment type="caution">
    <text evidence="1">The sequence shown here is derived from an EMBL/GenBank/DDBJ whole genome shotgun (WGS) entry which is preliminary data.</text>
</comment>
<dbReference type="EMBL" id="CM046396">
    <property type="protein sequence ID" value="KAI8538116.1"/>
    <property type="molecule type" value="Genomic_DNA"/>
</dbReference>
<keyword evidence="2" id="KW-1185">Reference proteome</keyword>
<evidence type="ECO:0000313" key="1">
    <source>
        <dbReference type="EMBL" id="KAI8538116.1"/>
    </source>
</evidence>
<reference evidence="1" key="1">
    <citation type="submission" date="2022-02" db="EMBL/GenBank/DDBJ databases">
        <title>Plant Genome Project.</title>
        <authorList>
            <person name="Zhang R.-G."/>
        </authorList>
    </citation>
    <scope>NUCLEOTIDE SEQUENCE</scope>
    <source>
        <strain evidence="1">AT1</strain>
    </source>
</reference>
<protein>
    <submittedName>
        <fullName evidence="1">Uncharacterized protein</fullName>
    </submittedName>
</protein>